<organism evidence="2 3">
    <name type="scientific">Nocardioides anomalus</name>
    <dbReference type="NCBI Taxonomy" id="2712223"/>
    <lineage>
        <taxon>Bacteria</taxon>
        <taxon>Bacillati</taxon>
        <taxon>Actinomycetota</taxon>
        <taxon>Actinomycetes</taxon>
        <taxon>Propionibacteriales</taxon>
        <taxon>Nocardioidaceae</taxon>
        <taxon>Nocardioides</taxon>
    </lineage>
</organism>
<dbReference type="PANTHER" id="PTHR47129">
    <property type="entry name" value="QUINONE OXIDOREDUCTASE 2"/>
    <property type="match status" value="1"/>
</dbReference>
<dbReference type="Pfam" id="PF13460">
    <property type="entry name" value="NAD_binding_10"/>
    <property type="match status" value="1"/>
</dbReference>
<name>A0A6G6W877_9ACTN</name>
<dbReference type="Gene3D" id="3.40.50.720">
    <property type="entry name" value="NAD(P)-binding Rossmann-like Domain"/>
    <property type="match status" value="1"/>
</dbReference>
<dbReference type="Proteomes" id="UP000502996">
    <property type="component" value="Chromosome"/>
</dbReference>
<dbReference type="Gene3D" id="3.90.25.10">
    <property type="entry name" value="UDP-galactose 4-epimerase, domain 1"/>
    <property type="match status" value="1"/>
</dbReference>
<evidence type="ECO:0000313" key="3">
    <source>
        <dbReference type="Proteomes" id="UP000502996"/>
    </source>
</evidence>
<dbReference type="InterPro" id="IPR052718">
    <property type="entry name" value="NmrA-type_oxidoreductase"/>
</dbReference>
<protein>
    <submittedName>
        <fullName evidence="2">NAD(P)H-binding protein</fullName>
    </submittedName>
</protein>
<dbReference type="EMBL" id="CP049257">
    <property type="protein sequence ID" value="QIG41422.1"/>
    <property type="molecule type" value="Genomic_DNA"/>
</dbReference>
<evidence type="ECO:0000259" key="1">
    <source>
        <dbReference type="Pfam" id="PF13460"/>
    </source>
</evidence>
<proteinExistence type="predicted"/>
<accession>A0A6G6W877</accession>
<keyword evidence="3" id="KW-1185">Reference proteome</keyword>
<dbReference type="InterPro" id="IPR036291">
    <property type="entry name" value="NAD(P)-bd_dom_sf"/>
</dbReference>
<dbReference type="AlphaFoldDB" id="A0A6G6W877"/>
<dbReference type="KEGG" id="nano:G5V58_00330"/>
<feature type="domain" description="NAD(P)-binding" evidence="1">
    <location>
        <begin position="6"/>
        <end position="184"/>
    </location>
</feature>
<dbReference type="SUPFAM" id="SSF51735">
    <property type="entry name" value="NAD(P)-binding Rossmann-fold domains"/>
    <property type="match status" value="1"/>
</dbReference>
<gene>
    <name evidence="2" type="ORF">G5V58_00330</name>
</gene>
<sequence>MITVTGATGKLGGRVASRLLDRLGADGLGVCVRSPERVEALAAQGVRVTRGDYTDPAGLEQGLAGTTTLLLVSAAAVGEQALTQHRDAIEAARAAGVERIVYTSHQAADPASAFVPARDHAATEDLLAASGMRWTSLRDGFHADSTAFWLAMAQDGVLRLPADGPVSWTTHDDLADAAVALLLDDGADDGPTPALTGPEALDAAAVAERATRVTGTAYRREVVGDEEFVAGLVGHGTPEPIARMLLSMFEASRAGEFDVVDPFLPALVGHPATPLDAVLSAAAG</sequence>
<evidence type="ECO:0000313" key="2">
    <source>
        <dbReference type="EMBL" id="QIG41422.1"/>
    </source>
</evidence>
<reference evidence="2 3" key="1">
    <citation type="submission" date="2020-02" db="EMBL/GenBank/DDBJ databases">
        <title>Full genome sequence of Nocardioides sp. R-3366.</title>
        <authorList>
            <person name="Im W.-T."/>
        </authorList>
    </citation>
    <scope>NUCLEOTIDE SEQUENCE [LARGE SCALE GENOMIC DNA]</scope>
    <source>
        <strain evidence="2 3">R-3366</strain>
    </source>
</reference>
<dbReference type="PANTHER" id="PTHR47129:SF1">
    <property type="entry name" value="NMRA-LIKE DOMAIN-CONTAINING PROTEIN"/>
    <property type="match status" value="1"/>
</dbReference>
<dbReference type="InterPro" id="IPR016040">
    <property type="entry name" value="NAD(P)-bd_dom"/>
</dbReference>